<dbReference type="STRING" id="1081104.A0A167Q664"/>
<dbReference type="GeneID" id="30023546"/>
<dbReference type="OrthoDB" id="5388486at2759"/>
<dbReference type="InterPro" id="IPR039970">
    <property type="entry name" value="TF_Grauzone"/>
</dbReference>
<reference evidence="1 2" key="1">
    <citation type="journal article" date="2016" name="Genome Biol. Evol.">
        <title>Divergent and convergent evolution of fungal pathogenicity.</title>
        <authorList>
            <person name="Shang Y."/>
            <person name="Xiao G."/>
            <person name="Zheng P."/>
            <person name="Cen K."/>
            <person name="Zhan S."/>
            <person name="Wang C."/>
        </authorList>
    </citation>
    <scope>NUCLEOTIDE SEQUENCE [LARGE SCALE GENOMIC DNA]</scope>
    <source>
        <strain evidence="1 2">ARSEF 2679</strain>
    </source>
</reference>
<dbReference type="Proteomes" id="UP000076744">
    <property type="component" value="Unassembled WGS sequence"/>
</dbReference>
<accession>A0A167Q664</accession>
<name>A0A167Q664_CORFA</name>
<dbReference type="PANTHER" id="PTHR23225:SF2">
    <property type="entry name" value="AT09679P-RELATED"/>
    <property type="match status" value="1"/>
</dbReference>
<dbReference type="RefSeq" id="XP_018702135.1">
    <property type="nucleotide sequence ID" value="XM_018850857.1"/>
</dbReference>
<dbReference type="PANTHER" id="PTHR23225">
    <property type="entry name" value="ZINC FINGER PROTEIN"/>
    <property type="match status" value="1"/>
</dbReference>
<comment type="caution">
    <text evidence="1">The sequence shown here is derived from an EMBL/GenBank/DDBJ whole genome shotgun (WGS) entry which is preliminary data.</text>
</comment>
<sequence length="418" mass="46432">MEIPHCSSTPDDWSLSSGYGMVQASPQIATDSHYRSYDQKETLFFNLMESQTAGLGACFNLQHPTRFSGNPFPPVTAPGYPNWAPIACAVDAQFEGNTTDTSCAHEIGYDVIISSYYIPSMNGSSKYTTPRSCHIPNDAAASTSQGQHYDVVPFGCTSSSEALSNSTTQMVRRLSFSSQPTSELAMRSLFTSSAVPAWDHVRPGHARPLFCIFHYAGCTLRFSSKNEWKRHIMYQHLNLQYWVCIEGGCGLKRRQVAEVHASSLPARGSIFNRKDLYTQHIRRMHLMLEAGPVDADIKGLTSNEVKERMRSLQARAARTRCALPRFMTCPVLGCPAEFADSNCWDNWMEHVAGHMQRAANGEEPLVSFGGAKDWTLTEWAANKAVCITHQMLDGKWALCKSIRGRGSNAPSGRLKQRK</sequence>
<dbReference type="EMBL" id="AZHB01000020">
    <property type="protein sequence ID" value="OAA57333.1"/>
    <property type="molecule type" value="Genomic_DNA"/>
</dbReference>
<protein>
    <recommendedName>
        <fullName evidence="3">C2H2 finger domain protein</fullName>
    </recommendedName>
</protein>
<evidence type="ECO:0000313" key="1">
    <source>
        <dbReference type="EMBL" id="OAA57333.1"/>
    </source>
</evidence>
<evidence type="ECO:0000313" key="2">
    <source>
        <dbReference type="Proteomes" id="UP000076744"/>
    </source>
</evidence>
<dbReference type="GO" id="GO:0003700">
    <property type="term" value="F:DNA-binding transcription factor activity"/>
    <property type="evidence" value="ECO:0007669"/>
    <property type="project" value="InterPro"/>
</dbReference>
<gene>
    <name evidence="1" type="ORF">ISF_07254</name>
</gene>
<keyword evidence="2" id="KW-1185">Reference proteome</keyword>
<dbReference type="AlphaFoldDB" id="A0A167Q664"/>
<evidence type="ECO:0008006" key="3">
    <source>
        <dbReference type="Google" id="ProtNLM"/>
    </source>
</evidence>
<proteinExistence type="predicted"/>
<organism evidence="1 2">
    <name type="scientific">Cordyceps fumosorosea (strain ARSEF 2679)</name>
    <name type="common">Isaria fumosorosea</name>
    <dbReference type="NCBI Taxonomy" id="1081104"/>
    <lineage>
        <taxon>Eukaryota</taxon>
        <taxon>Fungi</taxon>
        <taxon>Dikarya</taxon>
        <taxon>Ascomycota</taxon>
        <taxon>Pezizomycotina</taxon>
        <taxon>Sordariomycetes</taxon>
        <taxon>Hypocreomycetidae</taxon>
        <taxon>Hypocreales</taxon>
        <taxon>Cordycipitaceae</taxon>
        <taxon>Cordyceps</taxon>
    </lineage>
</organism>